<dbReference type="RefSeq" id="WP_230772057.1">
    <property type="nucleotide sequence ID" value="NZ_JAJNCT010000005.1"/>
</dbReference>
<dbReference type="InterPro" id="IPR009100">
    <property type="entry name" value="AcylCoA_DH/oxidase_NM_dom_sf"/>
</dbReference>
<dbReference type="InterPro" id="IPR046373">
    <property type="entry name" value="Acyl-CoA_Oxase/DH_mid-dom_sf"/>
</dbReference>
<dbReference type="PANTHER" id="PTHR43884">
    <property type="entry name" value="ACYL-COA DEHYDROGENASE"/>
    <property type="match status" value="1"/>
</dbReference>
<gene>
    <name evidence="2" type="ORF">LPW39_05705</name>
</gene>
<proteinExistence type="predicted"/>
<organism evidence="2 3">
    <name type="scientific">Comamonas koreensis</name>
    <dbReference type="NCBI Taxonomy" id="160825"/>
    <lineage>
        <taxon>Bacteria</taxon>
        <taxon>Pseudomonadati</taxon>
        <taxon>Pseudomonadota</taxon>
        <taxon>Betaproteobacteria</taxon>
        <taxon>Burkholderiales</taxon>
        <taxon>Comamonadaceae</taxon>
        <taxon>Comamonas</taxon>
    </lineage>
</organism>
<name>A0AAW4XU70_9BURK</name>
<dbReference type="Pfam" id="PF02771">
    <property type="entry name" value="Acyl-CoA_dh_N"/>
    <property type="match status" value="1"/>
</dbReference>
<protein>
    <submittedName>
        <fullName evidence="2">Acyl-CoA dehydrogenase family protein</fullName>
    </submittedName>
</protein>
<dbReference type="Proteomes" id="UP001199260">
    <property type="component" value="Unassembled WGS sequence"/>
</dbReference>
<accession>A0AAW4XU70</accession>
<dbReference type="InterPro" id="IPR013786">
    <property type="entry name" value="AcylCoA_DH/ox_N"/>
</dbReference>
<dbReference type="PANTHER" id="PTHR43884:SF12">
    <property type="entry name" value="ISOVALERYL-COA DEHYDROGENASE, MITOCHONDRIAL-RELATED"/>
    <property type="match status" value="1"/>
</dbReference>
<dbReference type="Gene3D" id="1.10.540.10">
    <property type="entry name" value="Acyl-CoA dehydrogenase/oxidase, N-terminal domain"/>
    <property type="match status" value="1"/>
</dbReference>
<sequence>MRTTPYPLLTESALADIAQRAHALDTQAELASTVLPMLAHHDLLRTGLPVAQGGHGGDVRDAIAAITEVASLSLTSAFVFWSQRAFIHYLQASGHEAARERWWDALLRGDIAGAVGLSNVIKFLSRIEALQVQAKPVAQGWCLDGLLPWVSNVRSQGFVVAAAVQPEGGGLPMVMALESGLPGLVRSPDLDLLGMRASNTAALQLNQVAVPAQALLAQAGPPYLKAARPGFLGMQCALSIGLARAALQAAAQDGGARGPLHSRVAEAQKTLGQVEAALLDGVLDDRWVADVSPLFALRMRLAGIVQDALQLELQATGGRAYLQDQQPDFGRRWRESAFIPVVTPSLTQLEGELAQHAPQVAA</sequence>
<dbReference type="InterPro" id="IPR037069">
    <property type="entry name" value="AcylCoA_DH/ox_N_sf"/>
</dbReference>
<evidence type="ECO:0000313" key="3">
    <source>
        <dbReference type="Proteomes" id="UP001199260"/>
    </source>
</evidence>
<reference evidence="2 3" key="1">
    <citation type="submission" date="2021-11" db="EMBL/GenBank/DDBJ databases">
        <title>Genome sequence.</title>
        <authorList>
            <person name="Sun Q."/>
        </authorList>
    </citation>
    <scope>NUCLEOTIDE SEQUENCE [LARGE SCALE GENOMIC DNA]</scope>
    <source>
        <strain evidence="2 3">KCTC 12005</strain>
    </source>
</reference>
<dbReference type="EMBL" id="JAJNCT010000005">
    <property type="protein sequence ID" value="MCD2164628.1"/>
    <property type="molecule type" value="Genomic_DNA"/>
</dbReference>
<dbReference type="AlphaFoldDB" id="A0AAW4XU70"/>
<dbReference type="Gene3D" id="2.40.110.10">
    <property type="entry name" value="Butyryl-CoA Dehydrogenase, subunit A, domain 2"/>
    <property type="match status" value="1"/>
</dbReference>
<evidence type="ECO:0000259" key="1">
    <source>
        <dbReference type="Pfam" id="PF02771"/>
    </source>
</evidence>
<evidence type="ECO:0000313" key="2">
    <source>
        <dbReference type="EMBL" id="MCD2164628.1"/>
    </source>
</evidence>
<keyword evidence="3" id="KW-1185">Reference proteome</keyword>
<dbReference type="GO" id="GO:0050660">
    <property type="term" value="F:flavin adenine dinucleotide binding"/>
    <property type="evidence" value="ECO:0007669"/>
    <property type="project" value="InterPro"/>
</dbReference>
<dbReference type="GO" id="GO:0003995">
    <property type="term" value="F:acyl-CoA dehydrogenase activity"/>
    <property type="evidence" value="ECO:0007669"/>
    <property type="project" value="TreeGrafter"/>
</dbReference>
<comment type="caution">
    <text evidence="2">The sequence shown here is derived from an EMBL/GenBank/DDBJ whole genome shotgun (WGS) entry which is preliminary data.</text>
</comment>
<feature type="domain" description="Acyl-CoA dehydrogenase/oxidase N-terminal" evidence="1">
    <location>
        <begin position="15"/>
        <end position="110"/>
    </location>
</feature>
<dbReference type="SUPFAM" id="SSF56645">
    <property type="entry name" value="Acyl-CoA dehydrogenase NM domain-like"/>
    <property type="match status" value="1"/>
</dbReference>